<keyword evidence="10" id="KW-0393">Immunoglobulin domain</keyword>
<gene>
    <name evidence="12" type="primary">Hhla2</name>
    <name evidence="12" type="ORF">CRYSOU_R03634</name>
</gene>
<dbReference type="GO" id="GO:0009897">
    <property type="term" value="C:external side of plasma membrane"/>
    <property type="evidence" value="ECO:0007669"/>
    <property type="project" value="TreeGrafter"/>
</dbReference>
<feature type="non-terminal residue" evidence="12">
    <location>
        <position position="1"/>
    </location>
</feature>
<evidence type="ECO:0000256" key="9">
    <source>
        <dbReference type="ARBA" id="ARBA00023180"/>
    </source>
</evidence>
<dbReference type="PROSITE" id="PS50835">
    <property type="entry name" value="IG_LIKE"/>
    <property type="match status" value="2"/>
</dbReference>
<evidence type="ECO:0000256" key="8">
    <source>
        <dbReference type="ARBA" id="ARBA00023170"/>
    </source>
</evidence>
<keyword evidence="9" id="KW-0325">Glycoprotein</keyword>
<sequence length="287" mass="32952">EQKTVTGHIFTDSILPCFFPRGNDVVIYWKKKDKNVHSYYYQKDQLGMQDMDYRNRTCLFHKDIGNGNASLKLRNLTFTDEGLYQCYVGTQETKTEEDVMLHVKDSSYRALEYQKTDTERTLRCFAFLTYSVPNITWAQGNTSIQHTGVEETRVGILHTVRSDRDIANTSVPYRLFFKIFLQIFQLPVSEQLSSVEGNSTAIPCECINCTSSHTEDFSVVWTVNRNAVTSVLASFNGTSHFYQPRFQINTTDFSLMLSDLTADDSGEYLCNISTPHYTKLIVRSLHV</sequence>
<keyword evidence="5" id="KW-1133">Transmembrane helix</keyword>
<name>A0A7K4K4M4_9AVES</name>
<keyword evidence="2" id="KW-1003">Cell membrane</keyword>
<evidence type="ECO:0000256" key="10">
    <source>
        <dbReference type="ARBA" id="ARBA00023319"/>
    </source>
</evidence>
<reference evidence="12 13" key="1">
    <citation type="submission" date="2019-09" db="EMBL/GenBank/DDBJ databases">
        <title>Bird 10,000 Genomes (B10K) Project - Family phase.</title>
        <authorList>
            <person name="Zhang G."/>
        </authorList>
    </citation>
    <scope>NUCLEOTIDE SEQUENCE [LARGE SCALE GENOMIC DNA]</scope>
    <source>
        <strain evidence="12">B10K-MSB-42743</strain>
        <tissue evidence="12">Heart</tissue>
    </source>
</reference>
<evidence type="ECO:0000256" key="5">
    <source>
        <dbReference type="ARBA" id="ARBA00022989"/>
    </source>
</evidence>
<dbReference type="FunFam" id="2.60.40.10:FF:000142">
    <property type="entry name" value="V-set domain-containing T-cell activation inhibitor 1"/>
    <property type="match status" value="1"/>
</dbReference>
<dbReference type="GO" id="GO:0031295">
    <property type="term" value="P:T cell costimulation"/>
    <property type="evidence" value="ECO:0007669"/>
    <property type="project" value="TreeGrafter"/>
</dbReference>
<keyword evidence="3" id="KW-0812">Transmembrane</keyword>
<feature type="non-terminal residue" evidence="12">
    <location>
        <position position="287"/>
    </location>
</feature>
<dbReference type="AlphaFoldDB" id="A0A7K4K4M4"/>
<dbReference type="InterPro" id="IPR013106">
    <property type="entry name" value="Ig_V-set"/>
</dbReference>
<dbReference type="InterPro" id="IPR007110">
    <property type="entry name" value="Ig-like_dom"/>
</dbReference>
<evidence type="ECO:0000313" key="12">
    <source>
        <dbReference type="EMBL" id="NWI10558.1"/>
    </source>
</evidence>
<keyword evidence="8" id="KW-0675">Receptor</keyword>
<evidence type="ECO:0000256" key="2">
    <source>
        <dbReference type="ARBA" id="ARBA00022475"/>
    </source>
</evidence>
<dbReference type="InterPro" id="IPR013783">
    <property type="entry name" value="Ig-like_fold"/>
</dbReference>
<keyword evidence="13" id="KW-1185">Reference proteome</keyword>
<keyword evidence="6" id="KW-0472">Membrane</keyword>
<feature type="domain" description="Ig-like" evidence="11">
    <location>
        <begin position="1"/>
        <end position="102"/>
    </location>
</feature>
<evidence type="ECO:0000313" key="13">
    <source>
        <dbReference type="Proteomes" id="UP000545332"/>
    </source>
</evidence>
<evidence type="ECO:0000256" key="1">
    <source>
        <dbReference type="ARBA" id="ARBA00004251"/>
    </source>
</evidence>
<keyword evidence="4" id="KW-0732">Signal</keyword>
<dbReference type="GO" id="GO:0042130">
    <property type="term" value="P:negative regulation of T cell proliferation"/>
    <property type="evidence" value="ECO:0007669"/>
    <property type="project" value="TreeGrafter"/>
</dbReference>
<proteinExistence type="predicted"/>
<dbReference type="GO" id="GO:0007166">
    <property type="term" value="P:cell surface receptor signaling pathway"/>
    <property type="evidence" value="ECO:0007669"/>
    <property type="project" value="TreeGrafter"/>
</dbReference>
<protein>
    <submittedName>
        <fullName evidence="12">HHLA2 protein</fullName>
    </submittedName>
</protein>
<dbReference type="PANTHER" id="PTHR25466">
    <property type="entry name" value="T-LYMPHOCYTE ACTIVATION ANTIGEN"/>
    <property type="match status" value="1"/>
</dbReference>
<evidence type="ECO:0000256" key="3">
    <source>
        <dbReference type="ARBA" id="ARBA00022692"/>
    </source>
</evidence>
<dbReference type="OrthoDB" id="9983389at2759"/>
<dbReference type="GO" id="GO:0042102">
    <property type="term" value="P:positive regulation of T cell proliferation"/>
    <property type="evidence" value="ECO:0007669"/>
    <property type="project" value="TreeGrafter"/>
</dbReference>
<organism evidence="12 13">
    <name type="scientific">Crypturellus soui</name>
    <dbReference type="NCBI Taxonomy" id="458187"/>
    <lineage>
        <taxon>Eukaryota</taxon>
        <taxon>Metazoa</taxon>
        <taxon>Chordata</taxon>
        <taxon>Craniata</taxon>
        <taxon>Vertebrata</taxon>
        <taxon>Euteleostomi</taxon>
        <taxon>Archelosauria</taxon>
        <taxon>Archosauria</taxon>
        <taxon>Dinosauria</taxon>
        <taxon>Saurischia</taxon>
        <taxon>Theropoda</taxon>
        <taxon>Coelurosauria</taxon>
        <taxon>Aves</taxon>
        <taxon>Palaeognathae</taxon>
        <taxon>Tinamiformes</taxon>
        <taxon>Tinamidae</taxon>
        <taxon>Crypturellus</taxon>
    </lineage>
</organism>
<comment type="caution">
    <text evidence="12">The sequence shown here is derived from an EMBL/GenBank/DDBJ whole genome shotgun (WGS) entry which is preliminary data.</text>
</comment>
<dbReference type="EMBL" id="VWPX01003997">
    <property type="protein sequence ID" value="NWI10558.1"/>
    <property type="molecule type" value="Genomic_DNA"/>
</dbReference>
<dbReference type="Proteomes" id="UP000545332">
    <property type="component" value="Unassembled WGS sequence"/>
</dbReference>
<evidence type="ECO:0000256" key="7">
    <source>
        <dbReference type="ARBA" id="ARBA00023157"/>
    </source>
</evidence>
<dbReference type="Gene3D" id="2.60.40.10">
    <property type="entry name" value="Immunoglobulins"/>
    <property type="match status" value="2"/>
</dbReference>
<evidence type="ECO:0000259" key="11">
    <source>
        <dbReference type="PROSITE" id="PS50835"/>
    </source>
</evidence>
<accession>A0A7K4K4M4</accession>
<dbReference type="InterPro" id="IPR036179">
    <property type="entry name" value="Ig-like_dom_sf"/>
</dbReference>
<keyword evidence="7" id="KW-1015">Disulfide bond</keyword>
<dbReference type="GO" id="GO:0006955">
    <property type="term" value="P:immune response"/>
    <property type="evidence" value="ECO:0007669"/>
    <property type="project" value="TreeGrafter"/>
</dbReference>
<feature type="domain" description="Ig-like" evidence="11">
    <location>
        <begin position="187"/>
        <end position="287"/>
    </location>
</feature>
<dbReference type="InterPro" id="IPR051713">
    <property type="entry name" value="T-cell_Activation_Regulation"/>
</dbReference>
<dbReference type="Pfam" id="PF07686">
    <property type="entry name" value="V-set"/>
    <property type="match status" value="2"/>
</dbReference>
<evidence type="ECO:0000256" key="6">
    <source>
        <dbReference type="ARBA" id="ARBA00023136"/>
    </source>
</evidence>
<comment type="subcellular location">
    <subcellularLocation>
        <location evidence="1">Cell membrane</location>
        <topology evidence="1">Single-pass type I membrane protein</topology>
    </subcellularLocation>
</comment>
<evidence type="ECO:0000256" key="4">
    <source>
        <dbReference type="ARBA" id="ARBA00022729"/>
    </source>
</evidence>
<dbReference type="InterPro" id="IPR003599">
    <property type="entry name" value="Ig_sub"/>
</dbReference>
<dbReference type="SMART" id="SM00409">
    <property type="entry name" value="IG"/>
    <property type="match status" value="2"/>
</dbReference>
<dbReference type="PANTHER" id="PTHR25466:SF14">
    <property type="entry name" value="BUTYROPHILIN SUBFAMILY 2 MEMBER A2-LIKE-RELATED"/>
    <property type="match status" value="1"/>
</dbReference>
<dbReference type="GO" id="GO:0071222">
    <property type="term" value="P:cellular response to lipopolysaccharide"/>
    <property type="evidence" value="ECO:0007669"/>
    <property type="project" value="TreeGrafter"/>
</dbReference>
<dbReference type="SUPFAM" id="SSF48726">
    <property type="entry name" value="Immunoglobulin"/>
    <property type="match status" value="2"/>
</dbReference>